<dbReference type="InterPro" id="IPR016140">
    <property type="entry name" value="Bifunc_inhib/LTP/seed_store"/>
</dbReference>
<name>A0A7J7E1S7_TRIWF</name>
<gene>
    <name evidence="4" type="ORF">HS088_TW01G00164</name>
</gene>
<feature type="domain" description="Bifunctional inhibitor/plant lipid transfer protein/seed storage helical" evidence="3">
    <location>
        <begin position="24"/>
        <end position="78"/>
    </location>
</feature>
<sequence length="172" mass="18870">MILRILDSFKFSWVLAFLIIFTTPIVKSQIQGCSIDAIELEHCLNQGDRSSFTDECCIALKRVVKGGYNCLCLLVSSSAVPLLNTPISFPLSTCFMVVPPLSQCRVFAPMPVVLPPDIPKEAKQPSSPADVIVPPSPPEMQISSNWTEDSNSTVDRHPDLAPNSVPRLCIEE</sequence>
<keyword evidence="2" id="KW-0732">Signal</keyword>
<evidence type="ECO:0000313" key="4">
    <source>
        <dbReference type="EMBL" id="KAF5752256.1"/>
    </source>
</evidence>
<reference evidence="4 5" key="1">
    <citation type="journal article" date="2020" name="Nat. Commun.">
        <title>Genome of Tripterygium wilfordii and identification of cytochrome P450 involved in triptolide biosynthesis.</title>
        <authorList>
            <person name="Tu L."/>
            <person name="Su P."/>
            <person name="Zhang Z."/>
            <person name="Gao L."/>
            <person name="Wang J."/>
            <person name="Hu T."/>
            <person name="Zhou J."/>
            <person name="Zhang Y."/>
            <person name="Zhao Y."/>
            <person name="Liu Y."/>
            <person name="Song Y."/>
            <person name="Tong Y."/>
            <person name="Lu Y."/>
            <person name="Yang J."/>
            <person name="Xu C."/>
            <person name="Jia M."/>
            <person name="Peters R.J."/>
            <person name="Huang L."/>
            <person name="Gao W."/>
        </authorList>
    </citation>
    <scope>NUCLEOTIDE SEQUENCE [LARGE SCALE GENOMIC DNA]</scope>
    <source>
        <strain evidence="5">cv. XIE 37</strain>
        <tissue evidence="4">Leaf</tissue>
    </source>
</reference>
<evidence type="ECO:0000256" key="2">
    <source>
        <dbReference type="SAM" id="SignalP"/>
    </source>
</evidence>
<dbReference type="Proteomes" id="UP000593562">
    <property type="component" value="Unassembled WGS sequence"/>
</dbReference>
<feature type="compositionally biased region" description="Polar residues" evidence="1">
    <location>
        <begin position="141"/>
        <end position="153"/>
    </location>
</feature>
<evidence type="ECO:0000313" key="5">
    <source>
        <dbReference type="Proteomes" id="UP000593562"/>
    </source>
</evidence>
<dbReference type="OrthoDB" id="1751806at2759"/>
<dbReference type="AlphaFoldDB" id="A0A7J7E1S7"/>
<proteinExistence type="predicted"/>
<dbReference type="Pfam" id="PF14368">
    <property type="entry name" value="LTP_2"/>
    <property type="match status" value="1"/>
</dbReference>
<evidence type="ECO:0000259" key="3">
    <source>
        <dbReference type="Pfam" id="PF14368"/>
    </source>
</evidence>
<evidence type="ECO:0000256" key="1">
    <source>
        <dbReference type="SAM" id="MobiDB-lite"/>
    </source>
</evidence>
<keyword evidence="5" id="KW-1185">Reference proteome</keyword>
<protein>
    <recommendedName>
        <fullName evidence="3">Bifunctional inhibitor/plant lipid transfer protein/seed storage helical domain-containing protein</fullName>
    </recommendedName>
</protein>
<dbReference type="InParanoid" id="A0A7J7E1S7"/>
<organism evidence="4 5">
    <name type="scientific">Tripterygium wilfordii</name>
    <name type="common">Thunder God vine</name>
    <dbReference type="NCBI Taxonomy" id="458696"/>
    <lineage>
        <taxon>Eukaryota</taxon>
        <taxon>Viridiplantae</taxon>
        <taxon>Streptophyta</taxon>
        <taxon>Embryophyta</taxon>
        <taxon>Tracheophyta</taxon>
        <taxon>Spermatophyta</taxon>
        <taxon>Magnoliopsida</taxon>
        <taxon>eudicotyledons</taxon>
        <taxon>Gunneridae</taxon>
        <taxon>Pentapetalae</taxon>
        <taxon>rosids</taxon>
        <taxon>fabids</taxon>
        <taxon>Celastrales</taxon>
        <taxon>Celastraceae</taxon>
        <taxon>Tripterygium</taxon>
    </lineage>
</organism>
<dbReference type="EMBL" id="JAAARO010000001">
    <property type="protein sequence ID" value="KAF5752256.1"/>
    <property type="molecule type" value="Genomic_DNA"/>
</dbReference>
<comment type="caution">
    <text evidence="4">The sequence shown here is derived from an EMBL/GenBank/DDBJ whole genome shotgun (WGS) entry which is preliminary data.</text>
</comment>
<feature type="chain" id="PRO_5029629776" description="Bifunctional inhibitor/plant lipid transfer protein/seed storage helical domain-containing protein" evidence="2">
    <location>
        <begin position="29"/>
        <end position="172"/>
    </location>
</feature>
<feature type="signal peptide" evidence="2">
    <location>
        <begin position="1"/>
        <end position="28"/>
    </location>
</feature>
<feature type="region of interest" description="Disordered" evidence="1">
    <location>
        <begin position="118"/>
        <end position="164"/>
    </location>
</feature>
<accession>A0A7J7E1S7</accession>